<dbReference type="Pfam" id="PF00664">
    <property type="entry name" value="ABC_membrane"/>
    <property type="match status" value="2"/>
</dbReference>
<keyword evidence="4 13" id="KW-0812">Transmembrane</keyword>
<dbReference type="PANTHER" id="PTHR24223">
    <property type="entry name" value="ATP-BINDING CASSETTE SUB-FAMILY C"/>
    <property type="match status" value="1"/>
</dbReference>
<keyword evidence="11" id="KW-0325">Glycoprotein</keyword>
<dbReference type="GO" id="GO:0071805">
    <property type="term" value="P:potassium ion transmembrane transport"/>
    <property type="evidence" value="ECO:0007669"/>
    <property type="project" value="UniProtKB-ARBA"/>
</dbReference>
<dbReference type="Pfam" id="PF00005">
    <property type="entry name" value="ABC_tran"/>
    <property type="match status" value="2"/>
</dbReference>
<dbReference type="FunFam" id="1.20.1560.10:FF:000006">
    <property type="entry name" value="ATP-binding cassette, sub-family C (CFTR/MRP), member 9"/>
    <property type="match status" value="1"/>
</dbReference>
<keyword evidence="9 13" id="KW-0472">Membrane</keyword>
<feature type="compositionally biased region" description="Acidic residues" evidence="12">
    <location>
        <begin position="932"/>
        <end position="946"/>
    </location>
</feature>
<feature type="transmembrane region" description="Helical" evidence="13">
    <location>
        <begin position="85"/>
        <end position="106"/>
    </location>
</feature>
<feature type="domain" description="ABC transporter" evidence="14">
    <location>
        <begin position="659"/>
        <end position="904"/>
    </location>
</feature>
<evidence type="ECO:0000313" key="17">
    <source>
        <dbReference type="Proteomes" id="UP000007635"/>
    </source>
</evidence>
<feature type="transmembrane region" description="Helical" evidence="13">
    <location>
        <begin position="1020"/>
        <end position="1043"/>
    </location>
</feature>
<dbReference type="FunFam" id="3.40.50.300:FF:003233">
    <property type="entry name" value="ATP-binding cassette sub-family C member 8"/>
    <property type="match status" value="1"/>
</dbReference>
<feature type="transmembrane region" description="Helical" evidence="13">
    <location>
        <begin position="45"/>
        <end position="65"/>
    </location>
</feature>
<feature type="region of interest" description="Disordered" evidence="12">
    <location>
        <begin position="604"/>
        <end position="649"/>
    </location>
</feature>
<evidence type="ECO:0000256" key="11">
    <source>
        <dbReference type="ARBA" id="ARBA00023180"/>
    </source>
</evidence>
<comment type="subcellular location">
    <subcellularLocation>
        <location evidence="1">Membrane</location>
    </subcellularLocation>
</comment>
<feature type="transmembrane region" description="Helical" evidence="13">
    <location>
        <begin position="1105"/>
        <end position="1130"/>
    </location>
</feature>
<dbReference type="InterPro" id="IPR017871">
    <property type="entry name" value="ABC_transporter-like_CS"/>
</dbReference>
<evidence type="ECO:0000256" key="9">
    <source>
        <dbReference type="ARBA" id="ARBA00023136"/>
    </source>
</evidence>
<feature type="transmembrane region" description="Helical" evidence="13">
    <location>
        <begin position="430"/>
        <end position="454"/>
    </location>
</feature>
<dbReference type="InterPro" id="IPR003593">
    <property type="entry name" value="AAA+_ATPase"/>
</dbReference>
<dbReference type="InterPro" id="IPR011527">
    <property type="entry name" value="ABC1_TM_dom"/>
</dbReference>
<evidence type="ECO:0000259" key="15">
    <source>
        <dbReference type="PROSITE" id="PS50929"/>
    </source>
</evidence>
<name>A0AAQ4PXK0_GASAC</name>
<feature type="domain" description="ABC transmembrane type-1" evidence="15">
    <location>
        <begin position="977"/>
        <end position="1209"/>
    </location>
</feature>
<feature type="transmembrane region" description="Helical" evidence="13">
    <location>
        <begin position="167"/>
        <end position="186"/>
    </location>
</feature>
<dbReference type="SMART" id="SM00382">
    <property type="entry name" value="AAA"/>
    <property type="match status" value="2"/>
</dbReference>
<evidence type="ECO:0000256" key="3">
    <source>
        <dbReference type="ARBA" id="ARBA00022448"/>
    </source>
</evidence>
<dbReference type="CDD" id="cd18591">
    <property type="entry name" value="ABC_6TM_SUR1_D1_like"/>
    <property type="match status" value="1"/>
</dbReference>
<feature type="transmembrane region" description="Helical" evidence="13">
    <location>
        <begin position="460"/>
        <end position="478"/>
    </location>
</feature>
<dbReference type="GO" id="GO:0005524">
    <property type="term" value="F:ATP binding"/>
    <property type="evidence" value="ECO:0007669"/>
    <property type="project" value="UniProtKB-KW"/>
</dbReference>
<reference evidence="16 17" key="1">
    <citation type="journal article" date="2021" name="G3 (Bethesda)">
        <title>Improved contiguity of the threespine stickleback genome using long-read sequencing.</title>
        <authorList>
            <person name="Nath S."/>
            <person name="Shaw D.E."/>
            <person name="White M.A."/>
        </authorList>
    </citation>
    <scope>NUCLEOTIDE SEQUENCE [LARGE SCALE GENOMIC DNA]</scope>
    <source>
        <strain evidence="16 17">Lake Benthic</strain>
    </source>
</reference>
<dbReference type="FunFam" id="3.40.50.300:FF:000197">
    <property type="entry name" value="ATP-binding cassette, sub-family C (CFTR/MRP), member 9"/>
    <property type="match status" value="1"/>
</dbReference>
<dbReference type="GO" id="GO:0032991">
    <property type="term" value="C:protein-containing complex"/>
    <property type="evidence" value="ECO:0007669"/>
    <property type="project" value="UniProtKB-ARBA"/>
</dbReference>
<evidence type="ECO:0000256" key="4">
    <source>
        <dbReference type="ARBA" id="ARBA00022692"/>
    </source>
</evidence>
<dbReference type="PROSITE" id="PS00211">
    <property type="entry name" value="ABC_TRANSPORTER_1"/>
    <property type="match status" value="2"/>
</dbReference>
<evidence type="ECO:0000256" key="1">
    <source>
        <dbReference type="ARBA" id="ARBA00004370"/>
    </source>
</evidence>
<sequence length="1501" mass="169281">MISRYKPSPGSTMSWAFCGNENNSVAYNVDKGVLNNGCFLDAINVVPHVFLLFITFPILFIGWGSQSSKVHIHHSTWLHFPGHNLRWLLTFVLLFILVCEIGEGIVSDGFSKSPHLHLYMPAGLAFMAGITSIVYYHNIETSNFPKLLLVHLYLIFTNRTSHPFDSQLRYCITGLLVLLYGLLLAVEINVIMGRRYMCYAEPTEVKPPEDLQDLGVRFLQPFVNLFSKATYWWMNTFITAAHRRPIDLKVIGKLPIAMRALTNYIKLRKAFDDQKVDAPTDTGPKLIWQALRKAFGRPLILSITFRFLADLLGFAGPLCISGIVHHISKDNRTIQQPMKLLGIYFISSKEFLENAYVLAVLLFFALLLQRTFLQASYYVAIETGINLRGAIQTKIYNKIMRLCTSNISMGELTVAQICNLVAIDTNQLMWFFFLCPNLWAMPVQIVVGVILLYYLLGISALIGATVIAVLAPVQYFVATKLSQTQKSTLEYSSERLKKTNELLRGIKLLKLYAWERIFCDSVEGTRGKELTNLKAFAFYTCISIFMNAAIPIAAVLTTFVVHVQISEDADLSPAVAFASLSLFHILVTPLFLLSSVVQSPSSKPLPSSSSSSSSLAQHRQPLKVVNRKHPPRDDWKNYNSPGDHEGDGPYQDMDQDICFKITSGYFTWTDGPPTLSNVDIKIPFGKLTMIVGQVGCGKSSLLLAALGEMQRVSGVVAWNRLNRWLIERHSFVCLKTSGRKRGAVGYASQKPWLLNATLVENITFEMPMIQPRYDAVIEACSLQPDIDILPQGDQTEIGERGIILSGGQKQRISVARALYQQTNVVFLDDPFSALDIHLSDHLMQDGILKLLREEKRTVVLVTHKLQYLPHADWIIAMKDGTIQTEGTLKNIQKSEPELFEHWKTLMHRQDQEFETRKNLRRAMYSRDVARTEEDEEEESVESEDGENLSQVMRHRATIPWHSCGTYLSSAGVLLLTVLLLSQLLKHTLMVAIDYWLAHWTSNIKHFQHFQCTLLQTCHSWYLSVFSVLCCLGIVLCLASSVAVEWTGLKVAKELHHDLLNKIILAPMRLFETTPLGSILNRFSTDTNTIDQHIPTTLECLSRSTLLCLSALGVISYVTPVFLIALLPLAVACYFMQKYFRVASRDLQQLEDSTQLPLLCHFSETVEGLTTIRALRYEPRFRQRLLQYTDANNIASLFRTAANRWLEVRMVSNYMNWMVRNLADMEVQLGSVKRINGLLKTEPENYEGLLTVSQVPDCWPRDGEIKIQNLSVRYDAALKPVLKNVNSHIHPGQKVGICGRTGSGKSSFSLALFRMVDMFEGRIIIDGIDIAKLPLQTLRSRLSIILQDPFLFSGAIRFNLDPEMKATDEMLWEALEIAQLKPVVKSLPGGLDAMVTEGGENFSQGQRQLFCLARAFVRKSSILIMDEATASIDMATESILQKVVMTAFADRTVVTIAHRVHTILNADLVIVMKRGIILEYDRPQALLDKEDSVFASFVRADK</sequence>
<feature type="transmembrane region" description="Helical" evidence="13">
    <location>
        <begin position="574"/>
        <end position="593"/>
    </location>
</feature>
<evidence type="ECO:0000256" key="8">
    <source>
        <dbReference type="ARBA" id="ARBA00022989"/>
    </source>
</evidence>
<evidence type="ECO:0000259" key="14">
    <source>
        <dbReference type="PROSITE" id="PS50893"/>
    </source>
</evidence>
<comment type="similarity">
    <text evidence="2">Belongs to the ABC transporter superfamily. ABCC family. Conjugate transporter (TC 3.A.1.208) subfamily.</text>
</comment>
<feature type="transmembrane region" description="Helical" evidence="13">
    <location>
        <begin position="307"/>
        <end position="328"/>
    </location>
</feature>
<dbReference type="Ensembl" id="ENSGACT00000032992.1">
    <property type="protein sequence ID" value="ENSGACP00000042913.1"/>
    <property type="gene ID" value="ENSGACG00000025215.1"/>
</dbReference>
<proteinExistence type="inferred from homology"/>
<dbReference type="InterPro" id="IPR050173">
    <property type="entry name" value="ABC_transporter_C-like"/>
</dbReference>
<organism evidence="16 17">
    <name type="scientific">Gasterosteus aculeatus aculeatus</name>
    <name type="common">three-spined stickleback</name>
    <dbReference type="NCBI Taxonomy" id="481459"/>
    <lineage>
        <taxon>Eukaryota</taxon>
        <taxon>Metazoa</taxon>
        <taxon>Chordata</taxon>
        <taxon>Craniata</taxon>
        <taxon>Vertebrata</taxon>
        <taxon>Euteleostomi</taxon>
        <taxon>Actinopterygii</taxon>
        <taxon>Neopterygii</taxon>
        <taxon>Teleostei</taxon>
        <taxon>Neoteleostei</taxon>
        <taxon>Acanthomorphata</taxon>
        <taxon>Eupercaria</taxon>
        <taxon>Perciformes</taxon>
        <taxon>Cottioidei</taxon>
        <taxon>Gasterosteales</taxon>
        <taxon>Gasterosteidae</taxon>
        <taxon>Gasterosteus</taxon>
    </lineage>
</organism>
<dbReference type="FunFam" id="1.20.1560.10:FF:000005">
    <property type="entry name" value="ATP-binding cassette, sub-family C (CFTR/MRP), member 9"/>
    <property type="match status" value="1"/>
</dbReference>
<evidence type="ECO:0000256" key="13">
    <source>
        <dbReference type="SAM" id="Phobius"/>
    </source>
</evidence>
<dbReference type="InterPro" id="IPR036640">
    <property type="entry name" value="ABC1_TM_sf"/>
</dbReference>
<dbReference type="Gene3D" id="3.40.50.300">
    <property type="entry name" value="P-loop containing nucleotide triphosphate hydrolases"/>
    <property type="match status" value="2"/>
</dbReference>
<feature type="domain" description="ABC transporter" evidence="14">
    <location>
        <begin position="1264"/>
        <end position="1498"/>
    </location>
</feature>
<keyword evidence="17" id="KW-1185">Reference proteome</keyword>
<keyword evidence="7" id="KW-0067">ATP-binding</keyword>
<dbReference type="GO" id="GO:0008281">
    <property type="term" value="F:sulfonylurea receptor activity"/>
    <property type="evidence" value="ECO:0007669"/>
    <property type="project" value="InterPro"/>
</dbReference>
<dbReference type="GO" id="GO:0140359">
    <property type="term" value="F:ABC-type transporter activity"/>
    <property type="evidence" value="ECO:0007669"/>
    <property type="project" value="InterPro"/>
</dbReference>
<evidence type="ECO:0000256" key="10">
    <source>
        <dbReference type="ARBA" id="ARBA00023170"/>
    </source>
</evidence>
<keyword evidence="10" id="KW-0675">Receptor</keyword>
<dbReference type="GO" id="GO:0033198">
    <property type="term" value="P:response to ATP"/>
    <property type="evidence" value="ECO:0007669"/>
    <property type="project" value="UniProtKB-ARBA"/>
</dbReference>
<dbReference type="CDD" id="cd18602">
    <property type="entry name" value="ABC_6TM_SUR1_D2_like"/>
    <property type="match status" value="1"/>
</dbReference>
<dbReference type="GO" id="GO:0016887">
    <property type="term" value="F:ATP hydrolysis activity"/>
    <property type="evidence" value="ECO:0007669"/>
    <property type="project" value="InterPro"/>
</dbReference>
<dbReference type="PROSITE" id="PS50893">
    <property type="entry name" value="ABC_TRANSPORTER_2"/>
    <property type="match status" value="2"/>
</dbReference>
<dbReference type="PROSITE" id="PS50929">
    <property type="entry name" value="ABC_TM1F"/>
    <property type="match status" value="2"/>
</dbReference>
<dbReference type="InterPro" id="IPR003439">
    <property type="entry name" value="ABC_transporter-like_ATP-bd"/>
</dbReference>
<dbReference type="InterPro" id="IPR000388">
    <property type="entry name" value="ABCC8/9"/>
</dbReference>
<evidence type="ECO:0000313" key="16">
    <source>
        <dbReference type="Ensembl" id="ENSGACP00000042913.1"/>
    </source>
</evidence>
<evidence type="ECO:0000256" key="2">
    <source>
        <dbReference type="ARBA" id="ARBA00009726"/>
    </source>
</evidence>
<feature type="transmembrane region" description="Helical" evidence="13">
    <location>
        <begin position="351"/>
        <end position="368"/>
    </location>
</feature>
<feature type="region of interest" description="Disordered" evidence="12">
    <location>
        <begin position="928"/>
        <end position="947"/>
    </location>
</feature>
<dbReference type="PRINTS" id="PR01092">
    <property type="entry name" value="SULFNYLUREAR"/>
</dbReference>
<evidence type="ECO:0000256" key="7">
    <source>
        <dbReference type="ARBA" id="ARBA00022840"/>
    </source>
</evidence>
<feature type="compositionally biased region" description="Low complexity" evidence="12">
    <location>
        <begin position="604"/>
        <end position="615"/>
    </location>
</feature>
<keyword evidence="3" id="KW-0813">Transport</keyword>
<feature type="compositionally biased region" description="Basic and acidic residues" evidence="12">
    <location>
        <begin position="631"/>
        <end position="647"/>
    </location>
</feature>
<dbReference type="Proteomes" id="UP000007635">
    <property type="component" value="Chromosome XIX"/>
</dbReference>
<reference evidence="16" key="3">
    <citation type="submission" date="2025-09" db="UniProtKB">
        <authorList>
            <consortium name="Ensembl"/>
        </authorList>
    </citation>
    <scope>IDENTIFICATION</scope>
</reference>
<dbReference type="SUPFAM" id="SSF90123">
    <property type="entry name" value="ABC transporter transmembrane region"/>
    <property type="match status" value="2"/>
</dbReference>
<dbReference type="SUPFAM" id="SSF52540">
    <property type="entry name" value="P-loop containing nucleoside triphosphate hydrolases"/>
    <property type="match status" value="2"/>
</dbReference>
<dbReference type="Gene3D" id="1.20.1560.10">
    <property type="entry name" value="ABC transporter type 1, transmembrane domain"/>
    <property type="match status" value="2"/>
</dbReference>
<evidence type="ECO:0000256" key="5">
    <source>
        <dbReference type="ARBA" id="ARBA00022737"/>
    </source>
</evidence>
<keyword evidence="8 13" id="KW-1133">Transmembrane helix</keyword>
<feature type="transmembrane region" description="Helical" evidence="13">
    <location>
        <begin position="963"/>
        <end position="984"/>
    </location>
</feature>
<dbReference type="GeneTree" id="ENSGT00940000156626"/>
<feature type="transmembrane region" description="Helical" evidence="13">
    <location>
        <begin position="536"/>
        <end position="562"/>
    </location>
</feature>
<reference evidence="16" key="2">
    <citation type="submission" date="2025-08" db="UniProtKB">
        <authorList>
            <consortium name="Ensembl"/>
        </authorList>
    </citation>
    <scope>IDENTIFICATION</scope>
</reference>
<keyword evidence="5" id="KW-0677">Repeat</keyword>
<keyword evidence="6" id="KW-0547">Nucleotide-binding</keyword>
<dbReference type="GO" id="GO:0005886">
    <property type="term" value="C:plasma membrane"/>
    <property type="evidence" value="ECO:0007669"/>
    <property type="project" value="UniProtKB-ARBA"/>
</dbReference>
<evidence type="ECO:0000256" key="12">
    <source>
        <dbReference type="SAM" id="MobiDB-lite"/>
    </source>
</evidence>
<evidence type="ECO:0000256" key="6">
    <source>
        <dbReference type="ARBA" id="ARBA00022741"/>
    </source>
</evidence>
<dbReference type="PANTHER" id="PTHR24223:SF187">
    <property type="entry name" value="ATP-BINDING CASSETTE SUB-FAMILY C MEMBER 8"/>
    <property type="match status" value="1"/>
</dbReference>
<protein>
    <submittedName>
        <fullName evidence="16">ATP-binding cassette, sub-family C (CFTR/MRP), member 8</fullName>
    </submittedName>
</protein>
<feature type="transmembrane region" description="Helical" evidence="13">
    <location>
        <begin position="118"/>
        <end position="137"/>
    </location>
</feature>
<accession>A0AAQ4PXK0</accession>
<feature type="domain" description="ABC transmembrane type-1" evidence="15">
    <location>
        <begin position="300"/>
        <end position="599"/>
    </location>
</feature>
<dbReference type="InterPro" id="IPR027417">
    <property type="entry name" value="P-loop_NTPase"/>
</dbReference>